<accession>A0A5C8ZXP1</accession>
<evidence type="ECO:0000313" key="4">
    <source>
        <dbReference type="Proteomes" id="UP000321039"/>
    </source>
</evidence>
<dbReference type="InterPro" id="IPR029058">
    <property type="entry name" value="AB_hydrolase_fold"/>
</dbReference>
<evidence type="ECO:0000259" key="2">
    <source>
        <dbReference type="Pfam" id="PF12697"/>
    </source>
</evidence>
<dbReference type="SUPFAM" id="SSF53474">
    <property type="entry name" value="alpha/beta-Hydrolases"/>
    <property type="match status" value="1"/>
</dbReference>
<dbReference type="EMBL" id="VRZA01000005">
    <property type="protein sequence ID" value="TXS91991.1"/>
    <property type="molecule type" value="Genomic_DNA"/>
</dbReference>
<gene>
    <name evidence="3" type="ORF">FV139_14800</name>
</gene>
<evidence type="ECO:0000313" key="3">
    <source>
        <dbReference type="EMBL" id="TXS91991.1"/>
    </source>
</evidence>
<reference evidence="3 4" key="1">
    <citation type="submission" date="2019-08" db="EMBL/GenBank/DDBJ databases">
        <title>Parahaliea maris sp. nov., isolated from the surface seawater.</title>
        <authorList>
            <person name="Liu Y."/>
        </authorList>
    </citation>
    <scope>NUCLEOTIDE SEQUENCE [LARGE SCALE GENOMIC DNA]</scope>
    <source>
        <strain evidence="3 4">HSLHS9</strain>
    </source>
</reference>
<feature type="chain" id="PRO_5022671257" evidence="1">
    <location>
        <begin position="25"/>
        <end position="294"/>
    </location>
</feature>
<organism evidence="3 4">
    <name type="scientific">Parahaliea maris</name>
    <dbReference type="NCBI Taxonomy" id="2716870"/>
    <lineage>
        <taxon>Bacteria</taxon>
        <taxon>Pseudomonadati</taxon>
        <taxon>Pseudomonadota</taxon>
        <taxon>Gammaproteobacteria</taxon>
        <taxon>Cellvibrionales</taxon>
        <taxon>Halieaceae</taxon>
        <taxon>Parahaliea</taxon>
    </lineage>
</organism>
<dbReference type="AlphaFoldDB" id="A0A5C8ZXP1"/>
<proteinExistence type="predicted"/>
<dbReference type="Pfam" id="PF12697">
    <property type="entry name" value="Abhydrolase_6"/>
    <property type="match status" value="1"/>
</dbReference>
<keyword evidence="3" id="KW-0378">Hydrolase</keyword>
<dbReference type="GO" id="GO:0016787">
    <property type="term" value="F:hydrolase activity"/>
    <property type="evidence" value="ECO:0007669"/>
    <property type="project" value="UniProtKB-KW"/>
</dbReference>
<dbReference type="RefSeq" id="WP_148069230.1">
    <property type="nucleotide sequence ID" value="NZ_VRZA01000005.1"/>
</dbReference>
<name>A0A5C8ZXP1_9GAMM</name>
<keyword evidence="1" id="KW-0732">Signal</keyword>
<sequence length="294" mass="31138">MKRSPATLLLVLLLGLLHNALAFAAGGQQDASVRELLIGERAVQVWQWQPGEQPARGVILFSHGASSAPWKYEPLFDQWLEAGYEIRAPLHVDSTDHPRQADFPGMASWKARLEDMQALSAELGEKTYIAAGHSYGALLALTLGGAEANLPEGLSAPLADPKATVVLAFSPPPTLPGLISKEGYSTLARPALIQTGTLDIPMSTDGGWEPHLDAYEAAASGGERYGLVLEGVDHYFGGAICRPELPGPKQLAQLETAGALSLLMIHGLGEGDGEARKALDSAVTDQGPTVLMHK</sequence>
<keyword evidence="4" id="KW-1185">Reference proteome</keyword>
<protein>
    <submittedName>
        <fullName evidence="3">Alpha/beta hydrolase</fullName>
    </submittedName>
</protein>
<dbReference type="InterPro" id="IPR000073">
    <property type="entry name" value="AB_hydrolase_1"/>
</dbReference>
<dbReference type="Gene3D" id="3.40.50.1820">
    <property type="entry name" value="alpha/beta hydrolase"/>
    <property type="match status" value="1"/>
</dbReference>
<dbReference type="Proteomes" id="UP000321039">
    <property type="component" value="Unassembled WGS sequence"/>
</dbReference>
<comment type="caution">
    <text evidence="3">The sequence shown here is derived from an EMBL/GenBank/DDBJ whole genome shotgun (WGS) entry which is preliminary data.</text>
</comment>
<feature type="domain" description="AB hydrolase-1" evidence="2">
    <location>
        <begin position="59"/>
        <end position="190"/>
    </location>
</feature>
<feature type="signal peptide" evidence="1">
    <location>
        <begin position="1"/>
        <end position="24"/>
    </location>
</feature>
<evidence type="ECO:0000256" key="1">
    <source>
        <dbReference type="SAM" id="SignalP"/>
    </source>
</evidence>